<proteinExistence type="predicted"/>
<sequence>MQLAQSYLQGMASPFDNILGAYSQGQTLRQNSDLLKSQQAEQARKIAAQQALETIDWNDKSAIARIVAQFPEYTKGAKDYYDALEQKEQQALLYDMSTSISALSSDRPDIAVQNMRDKANAYRDAGNEEKAEEYSQMAAWMARDPQGAKRAMQMNYAVLAGDKAVSGYKSFVDADIAEDAAPVDRAATQAKTMVDRVNAAGGVNKLISTAALTDDPNTFMEMIDTAYDSGLITPEKYNSLLESVSGDGEEAVATLRRLARGNPDIIDKLLPDVKYIDVGDGITVNTFDPQTGGVSTLGTMTKGINPETIYKENAETDRNTYSQDSATNRAGIQAETARYGVDMQAETARQSRELQAYLAEQKAQLSSNEFTQKVMPDGRVLLFNKQGQWKPVLDTNGKPMISKPSVADKPLNESQANALMYGKRMQTANKILENLEAKNDTWDIKGGNLLARVIPKAGSEDFKKYEQAKRNFINAVLRKESGAAIGKDEFESADKQYFPQIGDSEAVIKQKAANRRQVTNTMLSNAGPKGEAAKKNKPVKTNDLF</sequence>
<dbReference type="RefSeq" id="WP_077449193.1">
    <property type="nucleotide sequence ID" value="NZ_FUGD01000107.1"/>
</dbReference>
<accession>A0A1R4EHC4</accession>
<dbReference type="OrthoDB" id="6712293at2"/>
<reference evidence="3" key="1">
    <citation type="submission" date="2017-02" db="EMBL/GenBank/DDBJ databases">
        <authorList>
            <person name="Mornico D."/>
        </authorList>
    </citation>
    <scope>NUCLEOTIDE SEQUENCE [LARGE SCALE GENOMIC DNA]</scope>
</reference>
<dbReference type="AlphaFoldDB" id="A0A1R4EHC4"/>
<feature type="region of interest" description="Disordered" evidence="1">
    <location>
        <begin position="520"/>
        <end position="545"/>
    </location>
</feature>
<evidence type="ECO:0000313" key="2">
    <source>
        <dbReference type="EMBL" id="SJM37809.1"/>
    </source>
</evidence>
<evidence type="ECO:0000256" key="1">
    <source>
        <dbReference type="SAM" id="MobiDB-lite"/>
    </source>
</evidence>
<evidence type="ECO:0000313" key="3">
    <source>
        <dbReference type="Proteomes" id="UP000188169"/>
    </source>
</evidence>
<keyword evidence="3" id="KW-1185">Reference proteome</keyword>
<protein>
    <submittedName>
        <fullName evidence="2">Uncharacterized protein</fullName>
    </submittedName>
</protein>
<dbReference type="Proteomes" id="UP000188169">
    <property type="component" value="Unassembled WGS sequence"/>
</dbReference>
<gene>
    <name evidence="2" type="ORF">A1019T_01794</name>
</gene>
<organism evidence="2 3">
    <name type="scientific">Psychrobacter pasteurii</name>
    <dbReference type="NCBI Taxonomy" id="1945520"/>
    <lineage>
        <taxon>Bacteria</taxon>
        <taxon>Pseudomonadati</taxon>
        <taxon>Pseudomonadota</taxon>
        <taxon>Gammaproteobacteria</taxon>
        <taxon>Moraxellales</taxon>
        <taxon>Moraxellaceae</taxon>
        <taxon>Psychrobacter</taxon>
    </lineage>
</organism>
<dbReference type="EMBL" id="FUGD01000107">
    <property type="protein sequence ID" value="SJM37809.1"/>
    <property type="molecule type" value="Genomic_DNA"/>
</dbReference>
<name>A0A1R4EHC4_9GAMM</name>
<dbReference type="STRING" id="1945520.A1019T_01794"/>